<dbReference type="GeneID" id="300179577"/>
<accession>A0A120DG11</accession>
<dbReference type="SUPFAM" id="SSF56059">
    <property type="entry name" value="Glutathione synthetase ATP-binding domain-like"/>
    <property type="match status" value="1"/>
</dbReference>
<dbReference type="AlphaFoldDB" id="A0A120DG11"/>
<dbReference type="GO" id="GO:0016874">
    <property type="term" value="F:ligase activity"/>
    <property type="evidence" value="ECO:0007669"/>
    <property type="project" value="UniProtKB-KW"/>
</dbReference>
<name>A0A120DG11_9VIBR</name>
<sequence>MSSPQDIHIIPAHQINAGMPLLEKDTVRSVSPYEFLPTWFFYTPVVIQSLMQGLRHFDWTLPLIANPSIKLSGMVGESKHEILSLAGSSSQRWISPFITLTKTDLSSKKQAENAHCALIQSDLDFPIVAKPDLGCRGVGVKLINNQDQLEQYIKSFPNNARFLLQEKAPYQAEAGVFYVRYPNKKQGEIISITLKYSPMVTGDGTSTLKQLIENSPRPGQLSHLYLPRHQDKLDRVLAEGEEFQLAFAGSHSRGCIFRDGNQYITQALTERLDEIFDDFDGFHFGRLDVKFKDMHSLMRGEDFTILEVNGASSEAGHIWDRNTPLREIFSTLLLQYRILFDIGAQQKQRGHQPPSFKSLLNAWQEERRLVQQYPTTD</sequence>
<dbReference type="Proteomes" id="UP000057389">
    <property type="component" value="Unassembled WGS sequence"/>
</dbReference>
<gene>
    <name evidence="1" type="ORF">APQ14_11855</name>
</gene>
<keyword evidence="1" id="KW-0436">Ligase</keyword>
<dbReference type="OrthoDB" id="9775266at2"/>
<evidence type="ECO:0000313" key="1">
    <source>
        <dbReference type="EMBL" id="KWU00151.1"/>
    </source>
</evidence>
<protein>
    <submittedName>
        <fullName evidence="1">D-alanine--D-alanine ligase</fullName>
    </submittedName>
</protein>
<organism evidence="1 2">
    <name type="scientific">Vibrio toranzoniae</name>
    <dbReference type="NCBI Taxonomy" id="1194427"/>
    <lineage>
        <taxon>Bacteria</taxon>
        <taxon>Pseudomonadati</taxon>
        <taxon>Pseudomonadota</taxon>
        <taxon>Gammaproteobacteria</taxon>
        <taxon>Vibrionales</taxon>
        <taxon>Vibrionaceae</taxon>
        <taxon>Vibrio</taxon>
    </lineage>
</organism>
<reference evidence="1 2" key="1">
    <citation type="submission" date="2015-11" db="EMBL/GenBank/DDBJ databases">
        <title>Draft WGS of Vibrio toranzoniae.</title>
        <authorList>
            <person name="Lasa A."/>
            <person name="Romalde J.L."/>
        </authorList>
    </citation>
    <scope>NUCLEOTIDE SEQUENCE [LARGE SCALE GENOMIC DNA]</scope>
    <source>
        <strain evidence="1 2">Vb 10.8</strain>
    </source>
</reference>
<proteinExistence type="predicted"/>
<evidence type="ECO:0000313" key="2">
    <source>
        <dbReference type="Proteomes" id="UP000057389"/>
    </source>
</evidence>
<keyword evidence="2" id="KW-1185">Reference proteome</keyword>
<dbReference type="EMBL" id="LMXU01000028">
    <property type="protein sequence ID" value="KWU00151.1"/>
    <property type="molecule type" value="Genomic_DNA"/>
</dbReference>
<dbReference type="RefSeq" id="WP_060468704.1">
    <property type="nucleotide sequence ID" value="NZ_AP025514.1"/>
</dbReference>
<comment type="caution">
    <text evidence="1">The sequence shown here is derived from an EMBL/GenBank/DDBJ whole genome shotgun (WGS) entry which is preliminary data.</text>
</comment>